<feature type="compositionally biased region" description="Basic and acidic residues" evidence="1">
    <location>
        <begin position="88"/>
        <end position="98"/>
    </location>
</feature>
<name>A0A132A0M7_SARSC</name>
<feature type="region of interest" description="Disordered" evidence="1">
    <location>
        <begin position="173"/>
        <end position="210"/>
    </location>
</feature>
<feature type="region of interest" description="Disordered" evidence="1">
    <location>
        <begin position="1"/>
        <end position="25"/>
    </location>
</feature>
<feature type="compositionally biased region" description="Basic and acidic residues" evidence="1">
    <location>
        <begin position="52"/>
        <end position="63"/>
    </location>
</feature>
<feature type="compositionally biased region" description="Low complexity" evidence="1">
    <location>
        <begin position="174"/>
        <end position="191"/>
    </location>
</feature>
<dbReference type="EMBL" id="JXLN01009075">
    <property type="protein sequence ID" value="KPM04503.1"/>
    <property type="molecule type" value="Genomic_DNA"/>
</dbReference>
<dbReference type="AlphaFoldDB" id="A0A132A0M7"/>
<gene>
    <name evidence="2" type="ORF">QR98_0029520</name>
</gene>
<evidence type="ECO:0000313" key="3">
    <source>
        <dbReference type="Proteomes" id="UP000616769"/>
    </source>
</evidence>
<accession>A0A132A0M7</accession>
<organism evidence="2 3">
    <name type="scientific">Sarcoptes scabiei</name>
    <name type="common">Itch mite</name>
    <name type="synonym">Acarus scabiei</name>
    <dbReference type="NCBI Taxonomy" id="52283"/>
    <lineage>
        <taxon>Eukaryota</taxon>
        <taxon>Metazoa</taxon>
        <taxon>Ecdysozoa</taxon>
        <taxon>Arthropoda</taxon>
        <taxon>Chelicerata</taxon>
        <taxon>Arachnida</taxon>
        <taxon>Acari</taxon>
        <taxon>Acariformes</taxon>
        <taxon>Sarcoptiformes</taxon>
        <taxon>Astigmata</taxon>
        <taxon>Psoroptidia</taxon>
        <taxon>Sarcoptoidea</taxon>
        <taxon>Sarcoptidae</taxon>
        <taxon>Sarcoptinae</taxon>
        <taxon>Sarcoptes</taxon>
    </lineage>
</organism>
<dbReference type="OrthoDB" id="6159439at2759"/>
<dbReference type="Proteomes" id="UP000616769">
    <property type="component" value="Unassembled WGS sequence"/>
</dbReference>
<proteinExistence type="predicted"/>
<feature type="compositionally biased region" description="Acidic residues" evidence="1">
    <location>
        <begin position="64"/>
        <end position="73"/>
    </location>
</feature>
<sequence>MPLAPQLSVPNFGQLSTSPKLRNNEMKAFKPKLSFSIDSIVGKRKQLDLEKKLLKSSDRHPIDDQDENFDQNEEISNKSIKIKHRSKPRDAFDDHLERSSISPSHSARDIRSPDRSSSTGSFGAIIPTNETSASPDRIIADTQSTNPIQTMAQFLNGPNQSFNLNKSNLINKTSQSNSISHSPSSPTGSQPLIPPHQPSSQSPQVASLSHPNHPMMVAAAAAAAASSAAHQFPSIPSEYQHAAAFYPWFLRANPFAGRFPGKLRH</sequence>
<feature type="compositionally biased region" description="Polar residues" evidence="1">
    <location>
        <begin position="8"/>
        <end position="21"/>
    </location>
</feature>
<feature type="region of interest" description="Disordered" evidence="1">
    <location>
        <begin position="52"/>
        <end position="137"/>
    </location>
</feature>
<reference evidence="2 3" key="1">
    <citation type="journal article" date="2015" name="Parasit. Vectors">
        <title>Draft genome of the scabies mite.</title>
        <authorList>
            <person name="Rider S.D.Jr."/>
            <person name="Morgan M.S."/>
            <person name="Arlian L.G."/>
        </authorList>
    </citation>
    <scope>NUCLEOTIDE SEQUENCE [LARGE SCALE GENOMIC DNA]</scope>
    <source>
        <strain evidence="2">Arlian Lab</strain>
    </source>
</reference>
<comment type="caution">
    <text evidence="2">The sequence shown here is derived from an EMBL/GenBank/DDBJ whole genome shotgun (WGS) entry which is preliminary data.</text>
</comment>
<dbReference type="VEuPathDB" id="VectorBase:SSCA005599"/>
<evidence type="ECO:0000313" key="2">
    <source>
        <dbReference type="EMBL" id="KPM04503.1"/>
    </source>
</evidence>
<evidence type="ECO:0000256" key="1">
    <source>
        <dbReference type="SAM" id="MobiDB-lite"/>
    </source>
</evidence>
<protein>
    <submittedName>
        <fullName evidence="2">Uncharacterized protein</fullName>
    </submittedName>
</protein>